<dbReference type="PANTHER" id="PTHR13847">
    <property type="entry name" value="SARCOSINE DEHYDROGENASE-RELATED"/>
    <property type="match status" value="1"/>
</dbReference>
<evidence type="ECO:0000259" key="2">
    <source>
        <dbReference type="Pfam" id="PF01266"/>
    </source>
</evidence>
<dbReference type="GO" id="GO:0016491">
    <property type="term" value="F:oxidoreductase activity"/>
    <property type="evidence" value="ECO:0007669"/>
    <property type="project" value="UniProtKB-KW"/>
</dbReference>
<dbReference type="GO" id="GO:0005737">
    <property type="term" value="C:cytoplasm"/>
    <property type="evidence" value="ECO:0007669"/>
    <property type="project" value="TreeGrafter"/>
</dbReference>
<dbReference type="Pfam" id="PF01266">
    <property type="entry name" value="DAO"/>
    <property type="match status" value="1"/>
</dbReference>
<dbReference type="Gene3D" id="3.50.50.60">
    <property type="entry name" value="FAD/NAD(P)-binding domain"/>
    <property type="match status" value="1"/>
</dbReference>
<dbReference type="SUPFAM" id="SSF51905">
    <property type="entry name" value="FAD/NAD(P)-binding domain"/>
    <property type="match status" value="1"/>
</dbReference>
<feature type="domain" description="FAD dependent oxidoreductase" evidence="2">
    <location>
        <begin position="6"/>
        <end position="359"/>
    </location>
</feature>
<name>A0A381NZ82_9ZZZZ</name>
<evidence type="ECO:0000256" key="1">
    <source>
        <dbReference type="ARBA" id="ARBA00023002"/>
    </source>
</evidence>
<dbReference type="InterPro" id="IPR006076">
    <property type="entry name" value="FAD-dep_OxRdtase"/>
</dbReference>
<organism evidence="3">
    <name type="scientific">marine metagenome</name>
    <dbReference type="NCBI Taxonomy" id="408172"/>
    <lineage>
        <taxon>unclassified sequences</taxon>
        <taxon>metagenomes</taxon>
        <taxon>ecological metagenomes</taxon>
    </lineage>
</organism>
<gene>
    <name evidence="3" type="ORF">METZ01_LOCUS11597</name>
</gene>
<dbReference type="Gene3D" id="3.30.9.10">
    <property type="entry name" value="D-Amino Acid Oxidase, subunit A, domain 2"/>
    <property type="match status" value="1"/>
</dbReference>
<reference evidence="3" key="1">
    <citation type="submission" date="2018-05" db="EMBL/GenBank/DDBJ databases">
        <authorList>
            <person name="Lanie J.A."/>
            <person name="Ng W.-L."/>
            <person name="Kazmierczak K.M."/>
            <person name="Andrzejewski T.M."/>
            <person name="Davidsen T.M."/>
            <person name="Wayne K.J."/>
            <person name="Tettelin H."/>
            <person name="Glass J.I."/>
            <person name="Rusch D."/>
            <person name="Podicherti R."/>
            <person name="Tsui H.-C.T."/>
            <person name="Winkler M.E."/>
        </authorList>
    </citation>
    <scope>NUCLEOTIDE SEQUENCE</scope>
</reference>
<dbReference type="EMBL" id="UINC01000639">
    <property type="protein sequence ID" value="SUZ58743.1"/>
    <property type="molecule type" value="Genomic_DNA"/>
</dbReference>
<dbReference type="PROSITE" id="PS51257">
    <property type="entry name" value="PROKAR_LIPOPROTEIN"/>
    <property type="match status" value="1"/>
</dbReference>
<evidence type="ECO:0000313" key="3">
    <source>
        <dbReference type="EMBL" id="SUZ58743.1"/>
    </source>
</evidence>
<dbReference type="InterPro" id="IPR036188">
    <property type="entry name" value="FAD/NAD-bd_sf"/>
</dbReference>
<accession>A0A381NZ82</accession>
<sequence>MAEKVDVAVIGAGVIGCSVAYYLAKEGIKVALLERESIGSGSSAHATGFISLLGTEFTPGPSFAFGLESYHEFPSLVEELEDATGMNLLYQRRPSLRLALEDSEEELIKNLMSWQQEHVAMHWITAAEVHELEPRLTRSLIGAVYEDESAQLDSYRLNLALAAGAENKGTQTINRRVTGLISEGNRITGVQTAQGDISCGTVVVAAGLWSPQFQRDLDFPVPVGALKGERLLLKYDGDPLQVLISSPKRGHMISRMDGFLSVGSTGGRDYDQDQLYQGEDMDRVPTETARVEIMQRAIDVFPELEDAALVEQLAGSRPLSPDRLPIIGPVPGKEGVVLATGHTTKGIHLGPSTAKAVTQYIQGGCKQVPESIQLFLPERFAGMAQADFRTAGLHVDE</sequence>
<dbReference type="PANTHER" id="PTHR13847:SF289">
    <property type="entry name" value="GLYCINE OXIDASE"/>
    <property type="match status" value="1"/>
</dbReference>
<dbReference type="AlphaFoldDB" id="A0A381NZ82"/>
<proteinExistence type="predicted"/>
<keyword evidence="1" id="KW-0560">Oxidoreductase</keyword>
<protein>
    <recommendedName>
        <fullName evidence="2">FAD dependent oxidoreductase domain-containing protein</fullName>
    </recommendedName>
</protein>
<dbReference type="SUPFAM" id="SSF54373">
    <property type="entry name" value="FAD-linked reductases, C-terminal domain"/>
    <property type="match status" value="1"/>
</dbReference>